<keyword evidence="2" id="KW-1185">Reference proteome</keyword>
<dbReference type="InterPro" id="IPR035903">
    <property type="entry name" value="HesB-like_dom_sf"/>
</dbReference>
<dbReference type="Proteomes" id="UP000007962">
    <property type="component" value="Chromosome"/>
</dbReference>
<dbReference type="eggNOG" id="COG0316">
    <property type="taxonomic scope" value="Bacteria"/>
</dbReference>
<sequence length="95" mass="9722">MLTLTENAESAVRGIVDDAGLPPEGGMRIALADAGNQLELSVVPQAQPGDAEIEAGGTHVFVADTAAPLLDTQELDAGLTEQGPAFTLRQQAPEA</sequence>
<gene>
    <name evidence="1" type="ordered locus">Bcav_3434</name>
</gene>
<dbReference type="AlphaFoldDB" id="C5C251"/>
<dbReference type="HOGENOM" id="CLU_173345_0_0_11"/>
<dbReference type="Gene3D" id="2.60.300.12">
    <property type="entry name" value="HesB-like domain"/>
    <property type="match status" value="1"/>
</dbReference>
<dbReference type="RefSeq" id="WP_015883913.1">
    <property type="nucleotide sequence ID" value="NC_012669.1"/>
</dbReference>
<dbReference type="EMBL" id="CP001618">
    <property type="protein sequence ID" value="ACQ81676.1"/>
    <property type="molecule type" value="Genomic_DNA"/>
</dbReference>
<protein>
    <submittedName>
        <fullName evidence="1">HesB/YadR/YfhF-family protein</fullName>
    </submittedName>
</protein>
<accession>C5C251</accession>
<name>C5C251_BEUC1</name>
<dbReference type="KEGG" id="bcv:Bcav_3434"/>
<reference evidence="1 2" key="1">
    <citation type="journal article" date="2009" name="Stand. Genomic Sci.">
        <title>Complete genome sequence of Beutenbergia cavernae type strain (HKI 0122).</title>
        <authorList>
            <person name="Land M."/>
            <person name="Pukall R."/>
            <person name="Abt B."/>
            <person name="Goker M."/>
            <person name="Rohde M."/>
            <person name="Glavina Del Rio T."/>
            <person name="Tice H."/>
            <person name="Copeland A."/>
            <person name="Cheng J.F."/>
            <person name="Lucas S."/>
            <person name="Chen F."/>
            <person name="Nolan M."/>
            <person name="Bruce D."/>
            <person name="Goodwin L."/>
            <person name="Pitluck S."/>
            <person name="Ivanova N."/>
            <person name="Mavromatis K."/>
            <person name="Ovchinnikova G."/>
            <person name="Pati A."/>
            <person name="Chen A."/>
            <person name="Palaniappan K."/>
            <person name="Hauser L."/>
            <person name="Chang Y.J."/>
            <person name="Jefferies C.C."/>
            <person name="Saunders E."/>
            <person name="Brettin T."/>
            <person name="Detter J.C."/>
            <person name="Han C."/>
            <person name="Chain P."/>
            <person name="Bristow J."/>
            <person name="Eisen J.A."/>
            <person name="Markowitz V."/>
            <person name="Hugenholtz P."/>
            <person name="Kyrpides N.C."/>
            <person name="Klenk H.P."/>
            <person name="Lapidus A."/>
        </authorList>
    </citation>
    <scope>NUCLEOTIDE SEQUENCE [LARGE SCALE GENOMIC DNA]</scope>
    <source>
        <strain evidence="2">ATCC BAA-8 / DSM 12333 / NBRC 16432</strain>
    </source>
</reference>
<dbReference type="OrthoDB" id="4868950at2"/>
<evidence type="ECO:0000313" key="2">
    <source>
        <dbReference type="Proteomes" id="UP000007962"/>
    </source>
</evidence>
<dbReference type="SUPFAM" id="SSF89360">
    <property type="entry name" value="HesB-like domain"/>
    <property type="match status" value="1"/>
</dbReference>
<evidence type="ECO:0000313" key="1">
    <source>
        <dbReference type="EMBL" id="ACQ81676.1"/>
    </source>
</evidence>
<dbReference type="STRING" id="471853.Bcav_3434"/>
<organism evidence="1 2">
    <name type="scientific">Beutenbergia cavernae (strain ATCC BAA-8 / DSM 12333 / CCUG 43141 / JCM 11478 / NBRC 16432 / NCIMB 13614 / HKI 0122)</name>
    <dbReference type="NCBI Taxonomy" id="471853"/>
    <lineage>
        <taxon>Bacteria</taxon>
        <taxon>Bacillati</taxon>
        <taxon>Actinomycetota</taxon>
        <taxon>Actinomycetes</taxon>
        <taxon>Micrococcales</taxon>
        <taxon>Beutenbergiaceae</taxon>
        <taxon>Beutenbergia</taxon>
    </lineage>
</organism>
<proteinExistence type="predicted"/>